<gene>
    <name evidence="1" type="ORF">DERP_002081</name>
</gene>
<protein>
    <submittedName>
        <fullName evidence="1">Uncharacterized protein</fullName>
    </submittedName>
</protein>
<reference evidence="1 2" key="2">
    <citation type="journal article" date="2022" name="Mol. Biol. Evol.">
        <title>Comparative Genomics Reveals Insights into the Divergent Evolution of Astigmatic Mites and Household Pest Adaptations.</title>
        <authorList>
            <person name="Xiong Q."/>
            <person name="Wan A.T."/>
            <person name="Liu X."/>
            <person name="Fung C.S."/>
            <person name="Xiao X."/>
            <person name="Malainual N."/>
            <person name="Hou J."/>
            <person name="Wang L."/>
            <person name="Wang M."/>
            <person name="Yang K.Y."/>
            <person name="Cui Y."/>
            <person name="Leung E.L."/>
            <person name="Nong W."/>
            <person name="Shin S.K."/>
            <person name="Au S.W."/>
            <person name="Jeong K.Y."/>
            <person name="Chew F.T."/>
            <person name="Hui J.H."/>
            <person name="Leung T.F."/>
            <person name="Tungtrongchitr A."/>
            <person name="Zhong N."/>
            <person name="Liu Z."/>
            <person name="Tsui S.K."/>
        </authorList>
    </citation>
    <scope>NUCLEOTIDE SEQUENCE [LARGE SCALE GENOMIC DNA]</scope>
    <source>
        <strain evidence="1">Derp</strain>
    </source>
</reference>
<evidence type="ECO:0000313" key="2">
    <source>
        <dbReference type="Proteomes" id="UP000887458"/>
    </source>
</evidence>
<accession>A0ABQ8JGR7</accession>
<dbReference type="Proteomes" id="UP000887458">
    <property type="component" value="Unassembled WGS sequence"/>
</dbReference>
<comment type="caution">
    <text evidence="1">The sequence shown here is derived from an EMBL/GenBank/DDBJ whole genome shotgun (WGS) entry which is preliminary data.</text>
</comment>
<organism evidence="1 2">
    <name type="scientific">Dermatophagoides pteronyssinus</name>
    <name type="common">European house dust mite</name>
    <dbReference type="NCBI Taxonomy" id="6956"/>
    <lineage>
        <taxon>Eukaryota</taxon>
        <taxon>Metazoa</taxon>
        <taxon>Ecdysozoa</taxon>
        <taxon>Arthropoda</taxon>
        <taxon>Chelicerata</taxon>
        <taxon>Arachnida</taxon>
        <taxon>Acari</taxon>
        <taxon>Acariformes</taxon>
        <taxon>Sarcoptiformes</taxon>
        <taxon>Astigmata</taxon>
        <taxon>Psoroptidia</taxon>
        <taxon>Analgoidea</taxon>
        <taxon>Pyroglyphidae</taxon>
        <taxon>Dermatophagoidinae</taxon>
        <taxon>Dermatophagoides</taxon>
    </lineage>
</organism>
<evidence type="ECO:0000313" key="1">
    <source>
        <dbReference type="EMBL" id="KAH9421793.1"/>
    </source>
</evidence>
<proteinExistence type="predicted"/>
<keyword evidence="2" id="KW-1185">Reference proteome</keyword>
<name>A0ABQ8JGR7_DERPT</name>
<reference evidence="1 2" key="1">
    <citation type="journal article" date="2018" name="J. Allergy Clin. Immunol.">
        <title>High-quality assembly of Dermatophagoides pteronyssinus genome and transcriptome reveals a wide range of novel allergens.</title>
        <authorList>
            <person name="Liu X.Y."/>
            <person name="Yang K.Y."/>
            <person name="Wang M.Q."/>
            <person name="Kwok J.S."/>
            <person name="Zeng X."/>
            <person name="Yang Z."/>
            <person name="Xiao X.J."/>
            <person name="Lau C.P."/>
            <person name="Li Y."/>
            <person name="Huang Z.M."/>
            <person name="Ba J.G."/>
            <person name="Yim A.K."/>
            <person name="Ouyang C.Y."/>
            <person name="Ngai S.M."/>
            <person name="Chan T.F."/>
            <person name="Leung E.L."/>
            <person name="Liu L."/>
            <person name="Liu Z.G."/>
            <person name="Tsui S.K."/>
        </authorList>
    </citation>
    <scope>NUCLEOTIDE SEQUENCE [LARGE SCALE GENOMIC DNA]</scope>
    <source>
        <strain evidence="1">Derp</strain>
    </source>
</reference>
<sequence length="137" mass="16424">MNLVHYQRTLKFPFQFCFVLMLDHDYDDDDQQPVLFTIILDNILAIIFTIKEDDVVYLIWPKNMVENMTLLKFHVYPINCLNACANINACKSETLSNNILFYLKCCKFIFIIDNYNQFQKEMKTKKYLIFIIKTKLQ</sequence>
<dbReference type="EMBL" id="NJHN03000037">
    <property type="protein sequence ID" value="KAH9421793.1"/>
    <property type="molecule type" value="Genomic_DNA"/>
</dbReference>